<accession>A0A2P2NXI7</accession>
<keyword evidence="1" id="KW-1133">Transmembrane helix</keyword>
<dbReference type="AlphaFoldDB" id="A0A2P2NXI7"/>
<feature type="transmembrane region" description="Helical" evidence="1">
    <location>
        <begin position="12"/>
        <end position="34"/>
    </location>
</feature>
<evidence type="ECO:0000256" key="1">
    <source>
        <dbReference type="SAM" id="Phobius"/>
    </source>
</evidence>
<sequence length="52" mass="5996">MIKCGLLRIDDLYIKVSPSVICFWTMMATFSSLLDINTSLLLASRWMVRGER</sequence>
<keyword evidence="1" id="KW-0812">Transmembrane</keyword>
<evidence type="ECO:0000313" key="2">
    <source>
        <dbReference type="EMBL" id="MBX47101.1"/>
    </source>
</evidence>
<name>A0A2P2NXI7_RHIMU</name>
<keyword evidence="1" id="KW-0472">Membrane</keyword>
<reference evidence="2" key="1">
    <citation type="submission" date="2018-02" db="EMBL/GenBank/DDBJ databases">
        <title>Rhizophora mucronata_Transcriptome.</title>
        <authorList>
            <person name="Meera S.P."/>
            <person name="Sreeshan A."/>
            <person name="Augustine A."/>
        </authorList>
    </citation>
    <scope>NUCLEOTIDE SEQUENCE</scope>
    <source>
        <tissue evidence="2">Leaf</tissue>
    </source>
</reference>
<protein>
    <submittedName>
        <fullName evidence="2">Uncharacterized protein</fullName>
    </submittedName>
</protein>
<dbReference type="EMBL" id="GGEC01066617">
    <property type="protein sequence ID" value="MBX47101.1"/>
    <property type="molecule type" value="Transcribed_RNA"/>
</dbReference>
<proteinExistence type="predicted"/>
<organism evidence="2">
    <name type="scientific">Rhizophora mucronata</name>
    <name type="common">Asiatic mangrove</name>
    <dbReference type="NCBI Taxonomy" id="61149"/>
    <lineage>
        <taxon>Eukaryota</taxon>
        <taxon>Viridiplantae</taxon>
        <taxon>Streptophyta</taxon>
        <taxon>Embryophyta</taxon>
        <taxon>Tracheophyta</taxon>
        <taxon>Spermatophyta</taxon>
        <taxon>Magnoliopsida</taxon>
        <taxon>eudicotyledons</taxon>
        <taxon>Gunneridae</taxon>
        <taxon>Pentapetalae</taxon>
        <taxon>rosids</taxon>
        <taxon>fabids</taxon>
        <taxon>Malpighiales</taxon>
        <taxon>Rhizophoraceae</taxon>
        <taxon>Rhizophora</taxon>
    </lineage>
</organism>